<organism evidence="7 8">
    <name type="scientific">Aspergillus fumigatus (strain CBS 144.89 / FGSC A1163 / CEA10)</name>
    <name type="common">Neosartorya fumigata</name>
    <dbReference type="NCBI Taxonomy" id="451804"/>
    <lineage>
        <taxon>Eukaryota</taxon>
        <taxon>Fungi</taxon>
        <taxon>Dikarya</taxon>
        <taxon>Ascomycota</taxon>
        <taxon>Pezizomycotina</taxon>
        <taxon>Eurotiomycetes</taxon>
        <taxon>Eurotiomycetidae</taxon>
        <taxon>Eurotiales</taxon>
        <taxon>Aspergillaceae</taxon>
        <taxon>Aspergillus</taxon>
        <taxon>Aspergillus subgen. Fumigati</taxon>
    </lineage>
</organism>
<feature type="transmembrane region" description="Helical" evidence="5">
    <location>
        <begin position="515"/>
        <end position="536"/>
    </location>
</feature>
<proteinExistence type="predicted"/>
<dbReference type="InterPro" id="IPR020846">
    <property type="entry name" value="MFS_dom"/>
</dbReference>
<evidence type="ECO:0000313" key="8">
    <source>
        <dbReference type="Proteomes" id="UP000001699"/>
    </source>
</evidence>
<feature type="transmembrane region" description="Helical" evidence="5">
    <location>
        <begin position="484"/>
        <end position="503"/>
    </location>
</feature>
<feature type="domain" description="Major facilitator superfamily (MFS) profile" evidence="6">
    <location>
        <begin position="93"/>
        <end position="539"/>
    </location>
</feature>
<dbReference type="Gene3D" id="1.20.1250.20">
    <property type="entry name" value="MFS general substrate transporter like domains"/>
    <property type="match status" value="1"/>
</dbReference>
<feature type="transmembrane region" description="Helical" evidence="5">
    <location>
        <begin position="243"/>
        <end position="264"/>
    </location>
</feature>
<feature type="transmembrane region" description="Helical" evidence="5">
    <location>
        <begin position="377"/>
        <end position="398"/>
    </location>
</feature>
<feature type="transmembrane region" description="Helical" evidence="5">
    <location>
        <begin position="85"/>
        <end position="108"/>
    </location>
</feature>
<dbReference type="PROSITE" id="PS50850">
    <property type="entry name" value="MFS"/>
    <property type="match status" value="1"/>
</dbReference>
<dbReference type="SUPFAM" id="SSF103473">
    <property type="entry name" value="MFS general substrate transporter"/>
    <property type="match status" value="1"/>
</dbReference>
<sequence length="545" mass="60502">MELRPHRADDDILETPVPAKADINLVESIETGIPSKHADIVASRLSRSHRDFLMEHHGTLDLDPIPSMDLADPYNWPAWKKMANLILVAFHACMGTFAASGIIPGYSIRPMKVQLLMRHFNSIAEDFGVSINKASYLTSLQIAILGGAPLFWKPLSQRYGRRPIFLLSLMCSCVCNIGCAKSTNYASVAACRALQAFFISPASGKSCVDADEEGSRLTTVTAIGSAIVMETTFKKDRAKYMGIWTLMVTVGIPCGPFIFGFVAHRAGYVWIYWVLAMINGGQFILYLFFGPETRYIGGDENPKEPAWKREYLSLRRIDLTPFMWYEFVKPLTMVMQPCIAIPAAAYAMVFCLSNVLATVEVPTLLERRWGLNPEQLGLQFLGPIIGSVLGEQLGGRMSDLWMRQRERKTRKRPEPEYRLWLSYIGYFLSIVGLIVFLVCTQLSGNRWEVAPIIGIAIGAAGNQVVTTVLITFAVDCYPEEAGSVGVFITFVRQIWGFLGPFWFPAMFENVGVAASAGVGCALIVGASVVPTIIVHWQGKKWRPSQ</sequence>
<accession>B0XMH5</accession>
<evidence type="ECO:0000313" key="7">
    <source>
        <dbReference type="EMBL" id="EDP55580.1"/>
    </source>
</evidence>
<feature type="transmembrane region" description="Helical" evidence="5">
    <location>
        <begin position="270"/>
        <end position="289"/>
    </location>
</feature>
<dbReference type="PhylomeDB" id="B0XMH5"/>
<evidence type="ECO:0000256" key="4">
    <source>
        <dbReference type="ARBA" id="ARBA00023136"/>
    </source>
</evidence>
<evidence type="ECO:0000256" key="2">
    <source>
        <dbReference type="ARBA" id="ARBA00022692"/>
    </source>
</evidence>
<name>B0XMH5_ASPFC</name>
<protein>
    <recommendedName>
        <fullName evidence="6">Major facilitator superfamily (MFS) profile domain-containing protein</fullName>
    </recommendedName>
</protein>
<dbReference type="Proteomes" id="UP000001699">
    <property type="component" value="Unassembled WGS sequence"/>
</dbReference>
<evidence type="ECO:0000259" key="6">
    <source>
        <dbReference type="PROSITE" id="PS50850"/>
    </source>
</evidence>
<dbReference type="OrthoDB" id="2585655at2759"/>
<keyword evidence="3 5" id="KW-1133">Transmembrane helix</keyword>
<dbReference type="InterPro" id="IPR036259">
    <property type="entry name" value="MFS_trans_sf"/>
</dbReference>
<dbReference type="GO" id="GO:0022857">
    <property type="term" value="F:transmembrane transporter activity"/>
    <property type="evidence" value="ECO:0007669"/>
    <property type="project" value="InterPro"/>
</dbReference>
<dbReference type="PANTHER" id="PTHR23502:SF177">
    <property type="entry name" value="MAJOR FACILITATOR SUPERFAMILY (MFS) PROFILE DOMAIN-CONTAINING PROTEIN"/>
    <property type="match status" value="1"/>
</dbReference>
<evidence type="ECO:0000256" key="5">
    <source>
        <dbReference type="SAM" id="Phobius"/>
    </source>
</evidence>
<dbReference type="Pfam" id="PF07690">
    <property type="entry name" value="MFS_1"/>
    <property type="match status" value="2"/>
</dbReference>
<comment type="subcellular location">
    <subcellularLocation>
        <location evidence="1">Membrane</location>
        <topology evidence="1">Multi-pass membrane protein</topology>
    </subcellularLocation>
</comment>
<reference evidence="7 8" key="1">
    <citation type="journal article" date="2008" name="PLoS Genet.">
        <title>Genomic islands in the pathogenic filamentous fungus Aspergillus fumigatus.</title>
        <authorList>
            <person name="Fedorova N.D."/>
            <person name="Khaldi N."/>
            <person name="Joardar V.S."/>
            <person name="Maiti R."/>
            <person name="Amedeo P."/>
            <person name="Anderson M.J."/>
            <person name="Crabtree J."/>
            <person name="Silva J.C."/>
            <person name="Badger J.H."/>
            <person name="Albarraq A."/>
            <person name="Angiuoli S."/>
            <person name="Bussey H."/>
            <person name="Bowyer P."/>
            <person name="Cotty P.J."/>
            <person name="Dyer P.S."/>
            <person name="Egan A."/>
            <person name="Galens K."/>
            <person name="Fraser-Liggett C.M."/>
            <person name="Haas B.J."/>
            <person name="Inman J.M."/>
            <person name="Kent R."/>
            <person name="Lemieux S."/>
            <person name="Malavazi I."/>
            <person name="Orvis J."/>
            <person name="Roemer T."/>
            <person name="Ronning C.M."/>
            <person name="Sundaram J.P."/>
            <person name="Sutton G."/>
            <person name="Turner G."/>
            <person name="Venter J.C."/>
            <person name="White O.R."/>
            <person name="Whitty B.R."/>
            <person name="Youngman P."/>
            <person name="Wolfe K.H."/>
            <person name="Goldman G.H."/>
            <person name="Wortman J.R."/>
            <person name="Jiang B."/>
            <person name="Denning D.W."/>
            <person name="Nierman W.C."/>
        </authorList>
    </citation>
    <scope>NUCLEOTIDE SEQUENCE [LARGE SCALE GENOMIC DNA]</scope>
    <source>
        <strain evidence="8">CBS 144.89 / FGSC A1163 / CEA10</strain>
    </source>
</reference>
<dbReference type="FunFam" id="1.20.1250.20:FF:000318">
    <property type="entry name" value="MFS multidrug transporter, putative"/>
    <property type="match status" value="1"/>
</dbReference>
<dbReference type="InterPro" id="IPR011701">
    <property type="entry name" value="MFS"/>
</dbReference>
<keyword evidence="2 5" id="KW-0812">Transmembrane</keyword>
<feature type="transmembrane region" description="Helical" evidence="5">
    <location>
        <begin position="339"/>
        <end position="357"/>
    </location>
</feature>
<evidence type="ECO:0000256" key="3">
    <source>
        <dbReference type="ARBA" id="ARBA00022989"/>
    </source>
</evidence>
<keyword evidence="4 5" id="KW-0472">Membrane</keyword>
<feature type="transmembrane region" description="Helical" evidence="5">
    <location>
        <begin position="449"/>
        <end position="472"/>
    </location>
</feature>
<dbReference type="GO" id="GO:0005886">
    <property type="term" value="C:plasma membrane"/>
    <property type="evidence" value="ECO:0007669"/>
    <property type="project" value="TreeGrafter"/>
</dbReference>
<gene>
    <name evidence="7" type="ORF">AFUB_002750</name>
</gene>
<evidence type="ECO:0000256" key="1">
    <source>
        <dbReference type="ARBA" id="ARBA00004141"/>
    </source>
</evidence>
<feature type="transmembrane region" description="Helical" evidence="5">
    <location>
        <begin position="419"/>
        <end position="443"/>
    </location>
</feature>
<dbReference type="AlphaFoldDB" id="B0XMH5"/>
<keyword evidence="8" id="KW-1185">Reference proteome</keyword>
<dbReference type="HOGENOM" id="CLU_008455_13_7_1"/>
<dbReference type="PANTHER" id="PTHR23502">
    <property type="entry name" value="MAJOR FACILITATOR SUPERFAMILY"/>
    <property type="match status" value="1"/>
</dbReference>
<dbReference type="EMBL" id="DS499594">
    <property type="protein sequence ID" value="EDP55580.1"/>
    <property type="molecule type" value="Genomic_DNA"/>
</dbReference>